<name>A0A5N7MNE6_9HYPH</name>
<comment type="caution">
    <text evidence="2">The sequence shown here is derived from an EMBL/GenBank/DDBJ whole genome shotgun (WGS) entry which is preliminary data.</text>
</comment>
<dbReference type="Pfam" id="PF21834">
    <property type="entry name" value="DUF6894"/>
    <property type="match status" value="1"/>
</dbReference>
<evidence type="ECO:0000313" key="2">
    <source>
        <dbReference type="EMBL" id="MPR28562.1"/>
    </source>
</evidence>
<evidence type="ECO:0000313" key="3">
    <source>
        <dbReference type="Proteomes" id="UP000403266"/>
    </source>
</evidence>
<keyword evidence="3" id="KW-1185">Reference proteome</keyword>
<gene>
    <name evidence="2" type="ORF">FS320_26305</name>
</gene>
<sequence length="146" mass="16551">MSYDDLGLDYPDVETAWRAVAQAAQNLKHVFAARGHDPRDYAIEVEDDTGEVVFRLPFSEHLRSSLSQSHATYKLVGSHLGWLIYRDDEFVAGFAQRLPAELLVWKMVETRCAEHKASQVLVEDELVCEKHLCRCFKEAPSGTLLS</sequence>
<dbReference type="EMBL" id="VOSK01000155">
    <property type="protein sequence ID" value="MPR28562.1"/>
    <property type="molecule type" value="Genomic_DNA"/>
</dbReference>
<accession>A0A5N7MNE6</accession>
<proteinExistence type="predicted"/>
<dbReference type="Proteomes" id="UP000403266">
    <property type="component" value="Unassembled WGS sequence"/>
</dbReference>
<dbReference type="OrthoDB" id="8020757at2"/>
<dbReference type="AlphaFoldDB" id="A0A5N7MNE6"/>
<evidence type="ECO:0000259" key="1">
    <source>
        <dbReference type="Pfam" id="PF21834"/>
    </source>
</evidence>
<reference evidence="2 3" key="1">
    <citation type="journal article" date="2019" name="Syst. Appl. Microbiol.">
        <title>Microvirga tunisiensis sp. nov., a root nodule symbiotic bacterium isolated from Lupinus micranthus and L. luteus grown in Northern Tunisia.</title>
        <authorList>
            <person name="Msaddak A."/>
            <person name="Rejili M."/>
            <person name="Duran D."/>
            <person name="Mars M."/>
            <person name="Palacios J.M."/>
            <person name="Ruiz-Argueso T."/>
            <person name="Rey L."/>
            <person name="Imperial J."/>
        </authorList>
    </citation>
    <scope>NUCLEOTIDE SEQUENCE [LARGE SCALE GENOMIC DNA]</scope>
    <source>
        <strain evidence="2 3">Lmie10</strain>
    </source>
</reference>
<dbReference type="InterPro" id="IPR054189">
    <property type="entry name" value="DUF6894"/>
</dbReference>
<protein>
    <recommendedName>
        <fullName evidence="1">DUF6894 domain-containing protein</fullName>
    </recommendedName>
</protein>
<feature type="domain" description="DUF6894" evidence="1">
    <location>
        <begin position="3"/>
        <end position="59"/>
    </location>
</feature>
<organism evidence="2 3">
    <name type="scientific">Microvirga tunisiensis</name>
    <dbReference type="NCBI Taxonomy" id="2108360"/>
    <lineage>
        <taxon>Bacteria</taxon>
        <taxon>Pseudomonadati</taxon>
        <taxon>Pseudomonadota</taxon>
        <taxon>Alphaproteobacteria</taxon>
        <taxon>Hyphomicrobiales</taxon>
        <taxon>Methylobacteriaceae</taxon>
        <taxon>Microvirga</taxon>
    </lineage>
</organism>